<feature type="compositionally biased region" description="Low complexity" evidence="1">
    <location>
        <begin position="10"/>
        <end position="23"/>
    </location>
</feature>
<organism evidence="2 3">
    <name type="scientific">Thalictrum thalictroides</name>
    <name type="common">Rue-anemone</name>
    <name type="synonym">Anemone thalictroides</name>
    <dbReference type="NCBI Taxonomy" id="46969"/>
    <lineage>
        <taxon>Eukaryota</taxon>
        <taxon>Viridiplantae</taxon>
        <taxon>Streptophyta</taxon>
        <taxon>Embryophyta</taxon>
        <taxon>Tracheophyta</taxon>
        <taxon>Spermatophyta</taxon>
        <taxon>Magnoliopsida</taxon>
        <taxon>Ranunculales</taxon>
        <taxon>Ranunculaceae</taxon>
        <taxon>Thalictroideae</taxon>
        <taxon>Thalictrum</taxon>
    </lineage>
</organism>
<gene>
    <name evidence="2" type="ORF">FRX31_024326</name>
</gene>
<reference evidence="2 3" key="1">
    <citation type="submission" date="2020-06" db="EMBL/GenBank/DDBJ databases">
        <title>Transcriptomic and genomic resources for Thalictrum thalictroides and T. hernandezii: Facilitating candidate gene discovery in an emerging model plant lineage.</title>
        <authorList>
            <person name="Arias T."/>
            <person name="Riano-Pachon D.M."/>
            <person name="Di Stilio V.S."/>
        </authorList>
    </citation>
    <scope>NUCLEOTIDE SEQUENCE [LARGE SCALE GENOMIC DNA]</scope>
    <source>
        <strain evidence="3">cv. WT478/WT964</strain>
        <tissue evidence="2">Leaves</tissue>
    </source>
</reference>
<evidence type="ECO:0000313" key="3">
    <source>
        <dbReference type="Proteomes" id="UP000554482"/>
    </source>
</evidence>
<proteinExistence type="predicted"/>
<comment type="caution">
    <text evidence="2">The sequence shown here is derived from an EMBL/GenBank/DDBJ whole genome shotgun (WGS) entry which is preliminary data.</text>
</comment>
<keyword evidence="3" id="KW-1185">Reference proteome</keyword>
<accession>A0A7J6VN83</accession>
<dbReference type="AlphaFoldDB" id="A0A7J6VN83"/>
<protein>
    <submittedName>
        <fullName evidence="2">Uncharacterized protein</fullName>
    </submittedName>
</protein>
<name>A0A7J6VN83_THATH</name>
<feature type="region of interest" description="Disordered" evidence="1">
    <location>
        <begin position="1"/>
        <end position="23"/>
    </location>
</feature>
<evidence type="ECO:0000313" key="2">
    <source>
        <dbReference type="EMBL" id="KAF5186088.1"/>
    </source>
</evidence>
<dbReference type="EMBL" id="JABWDY010029856">
    <property type="protein sequence ID" value="KAF5186088.1"/>
    <property type="molecule type" value="Genomic_DNA"/>
</dbReference>
<evidence type="ECO:0000256" key="1">
    <source>
        <dbReference type="SAM" id="MobiDB-lite"/>
    </source>
</evidence>
<dbReference type="Proteomes" id="UP000554482">
    <property type="component" value="Unassembled WGS sequence"/>
</dbReference>
<sequence>MMRAGGGGLVLSSSSSTNLKGSTSLLHSTHKLNKRFTISTTLLSIAHSKLSNFKQSRGINFNTRRCA</sequence>